<organism evidence="1">
    <name type="scientific">marine sediment metagenome</name>
    <dbReference type="NCBI Taxonomy" id="412755"/>
    <lineage>
        <taxon>unclassified sequences</taxon>
        <taxon>metagenomes</taxon>
        <taxon>ecological metagenomes</taxon>
    </lineage>
</organism>
<gene>
    <name evidence="1" type="ORF">LCGC14_2232050</name>
</gene>
<accession>A0A0F9FKJ9</accession>
<evidence type="ECO:0000313" key="1">
    <source>
        <dbReference type="EMBL" id="KKL57775.1"/>
    </source>
</evidence>
<dbReference type="AlphaFoldDB" id="A0A0F9FKJ9"/>
<reference evidence="1" key="1">
    <citation type="journal article" date="2015" name="Nature">
        <title>Complex archaea that bridge the gap between prokaryotes and eukaryotes.</title>
        <authorList>
            <person name="Spang A."/>
            <person name="Saw J.H."/>
            <person name="Jorgensen S.L."/>
            <person name="Zaremba-Niedzwiedzka K."/>
            <person name="Martijn J."/>
            <person name="Lind A.E."/>
            <person name="van Eijk R."/>
            <person name="Schleper C."/>
            <person name="Guy L."/>
            <person name="Ettema T.J."/>
        </authorList>
    </citation>
    <scope>NUCLEOTIDE SEQUENCE</scope>
</reference>
<comment type="caution">
    <text evidence="1">The sequence shown here is derived from an EMBL/GenBank/DDBJ whole genome shotgun (WGS) entry which is preliminary data.</text>
</comment>
<proteinExistence type="predicted"/>
<sequence>MGPKLAIAHTTASMTNASAAALALNNDRKYALIVNDGAVDVYLNLGGTAVANQGIRVNANGSSYEMSRNEGNLFDGVINGITASGTATLIVTEGT</sequence>
<protein>
    <submittedName>
        <fullName evidence="1">Uncharacterized protein</fullName>
    </submittedName>
</protein>
<dbReference type="EMBL" id="LAZR01030050">
    <property type="protein sequence ID" value="KKL57775.1"/>
    <property type="molecule type" value="Genomic_DNA"/>
</dbReference>
<name>A0A0F9FKJ9_9ZZZZ</name>